<keyword evidence="3 9" id="KW-1003">Cell membrane</keyword>
<dbReference type="EMBL" id="BMCS01000002">
    <property type="protein sequence ID" value="GGF31146.1"/>
    <property type="molecule type" value="Genomic_DNA"/>
</dbReference>
<dbReference type="Pfam" id="PF02416">
    <property type="entry name" value="TatA_B_E"/>
    <property type="match status" value="1"/>
</dbReference>
<evidence type="ECO:0000256" key="4">
    <source>
        <dbReference type="ARBA" id="ARBA00022692"/>
    </source>
</evidence>
<comment type="subunit">
    <text evidence="9">The Tat system comprises two distinct complexes: a TatABC complex, containing multiple copies of TatA, TatB and TatC subunits, and a separate TatA complex, containing only TatA subunits. Substrates initially bind to the TatABC complex, which probably triggers association of the separate TatA complex to form the active translocon.</text>
</comment>
<dbReference type="RefSeq" id="WP_188490663.1">
    <property type="nucleotide sequence ID" value="NZ_BMCS01000002.1"/>
</dbReference>
<accession>A0ABQ1UZF9</accession>
<dbReference type="HAMAP" id="MF_00237">
    <property type="entry name" value="TatB"/>
    <property type="match status" value="1"/>
</dbReference>
<keyword evidence="12" id="KW-1185">Reference proteome</keyword>
<dbReference type="Proteomes" id="UP000632454">
    <property type="component" value="Unassembled WGS sequence"/>
</dbReference>
<evidence type="ECO:0000256" key="9">
    <source>
        <dbReference type="HAMAP-Rule" id="MF_00237"/>
    </source>
</evidence>
<protein>
    <recommendedName>
        <fullName evidence="9">Sec-independent protein translocase protein TatB</fullName>
    </recommendedName>
</protein>
<dbReference type="InterPro" id="IPR018448">
    <property type="entry name" value="TatB"/>
</dbReference>
<dbReference type="NCBIfam" id="TIGR01410">
    <property type="entry name" value="tatB"/>
    <property type="match status" value="1"/>
</dbReference>
<evidence type="ECO:0000256" key="1">
    <source>
        <dbReference type="ARBA" id="ARBA00004167"/>
    </source>
</evidence>
<evidence type="ECO:0000313" key="12">
    <source>
        <dbReference type="Proteomes" id="UP000632454"/>
    </source>
</evidence>
<evidence type="ECO:0000256" key="10">
    <source>
        <dbReference type="SAM" id="MobiDB-lite"/>
    </source>
</evidence>
<dbReference type="Gene3D" id="1.20.5.3310">
    <property type="match status" value="1"/>
</dbReference>
<evidence type="ECO:0000256" key="2">
    <source>
        <dbReference type="ARBA" id="ARBA00022448"/>
    </source>
</evidence>
<feature type="compositionally biased region" description="Low complexity" evidence="10">
    <location>
        <begin position="126"/>
        <end position="146"/>
    </location>
</feature>
<comment type="similarity">
    <text evidence="9">Belongs to the TatB family.</text>
</comment>
<keyword evidence="4 9" id="KW-0812">Transmembrane</keyword>
<dbReference type="PRINTS" id="PR01506">
    <property type="entry name" value="TATBPROTEIN"/>
</dbReference>
<feature type="region of interest" description="Disordered" evidence="10">
    <location>
        <begin position="103"/>
        <end position="169"/>
    </location>
</feature>
<dbReference type="InterPro" id="IPR003369">
    <property type="entry name" value="TatA/B/E"/>
</dbReference>
<comment type="function">
    <text evidence="9">Part of the twin-arginine translocation (Tat) system that transports large folded proteins containing a characteristic twin-arginine motif in their signal peptide across membranes. Together with TatC, TatB is part of a receptor directly interacting with Tat signal peptides. TatB may form an oligomeric binding site that transiently accommodates folded Tat precursor proteins before their translocation.</text>
</comment>
<reference evidence="12" key="1">
    <citation type="journal article" date="2019" name="Int. J. Syst. Evol. Microbiol.">
        <title>The Global Catalogue of Microorganisms (GCM) 10K type strain sequencing project: providing services to taxonomists for standard genome sequencing and annotation.</title>
        <authorList>
            <consortium name="The Broad Institute Genomics Platform"/>
            <consortium name="The Broad Institute Genome Sequencing Center for Infectious Disease"/>
            <person name="Wu L."/>
            <person name="Ma J."/>
        </authorList>
    </citation>
    <scope>NUCLEOTIDE SEQUENCE [LARGE SCALE GENOMIC DNA]</scope>
    <source>
        <strain evidence="12">CCM 7855</strain>
    </source>
</reference>
<keyword evidence="8 9" id="KW-0472">Membrane</keyword>
<keyword evidence="5 9" id="KW-0653">Protein transport</keyword>
<comment type="subcellular location">
    <subcellularLocation>
        <location evidence="9">Cell membrane</location>
        <topology evidence="9">Single-pass membrane protein</topology>
    </subcellularLocation>
    <subcellularLocation>
        <location evidence="1">Membrane</location>
        <topology evidence="1">Single-pass membrane protein</topology>
    </subcellularLocation>
</comment>
<keyword evidence="6 9" id="KW-1133">Transmembrane helix</keyword>
<evidence type="ECO:0000256" key="6">
    <source>
        <dbReference type="ARBA" id="ARBA00022989"/>
    </source>
</evidence>
<keyword evidence="7 9" id="KW-0811">Translocation</keyword>
<gene>
    <name evidence="9" type="primary">tatB</name>
    <name evidence="11" type="ORF">GCM10007298_28730</name>
</gene>
<evidence type="ECO:0000256" key="3">
    <source>
        <dbReference type="ARBA" id="ARBA00022475"/>
    </source>
</evidence>
<evidence type="ECO:0000256" key="5">
    <source>
        <dbReference type="ARBA" id="ARBA00022927"/>
    </source>
</evidence>
<evidence type="ECO:0000256" key="8">
    <source>
        <dbReference type="ARBA" id="ARBA00023136"/>
    </source>
</evidence>
<sequence>MFSSVGWGELLVLLIAGLVILGPERLPGAVTWTMKSLRQVREYASGATDQLKDDLGPEFEDFRAPLAELNQLRGMTPRSIITKHLLDGDESFFTGKFDDNTTIKPVSAPMPEITPSASTPAVSMDKTAVTGTTAKTTTAKATTNAADPAFDLDRPPTPPRREIADWDAT</sequence>
<organism evidence="11 12">
    <name type="scientific">Williamsia phyllosphaerae</name>
    <dbReference type="NCBI Taxonomy" id="885042"/>
    <lineage>
        <taxon>Bacteria</taxon>
        <taxon>Bacillati</taxon>
        <taxon>Actinomycetota</taxon>
        <taxon>Actinomycetes</taxon>
        <taxon>Mycobacteriales</taxon>
        <taxon>Nocardiaceae</taxon>
        <taxon>Williamsia</taxon>
    </lineage>
</organism>
<comment type="caution">
    <text evidence="11">The sequence shown here is derived from an EMBL/GenBank/DDBJ whole genome shotgun (WGS) entry which is preliminary data.</text>
</comment>
<proteinExistence type="inferred from homology"/>
<feature type="compositionally biased region" description="Basic and acidic residues" evidence="10">
    <location>
        <begin position="151"/>
        <end position="169"/>
    </location>
</feature>
<evidence type="ECO:0000256" key="7">
    <source>
        <dbReference type="ARBA" id="ARBA00023010"/>
    </source>
</evidence>
<name>A0ABQ1UZF9_9NOCA</name>
<evidence type="ECO:0000313" key="11">
    <source>
        <dbReference type="EMBL" id="GGF31146.1"/>
    </source>
</evidence>
<keyword evidence="2 9" id="KW-0813">Transport</keyword>